<evidence type="ECO:0000256" key="2">
    <source>
        <dbReference type="ARBA" id="ARBA00022803"/>
    </source>
</evidence>
<proteinExistence type="predicted"/>
<feature type="repeat" description="TPR" evidence="3">
    <location>
        <begin position="85"/>
        <end position="118"/>
    </location>
</feature>
<dbReference type="Pfam" id="PF00515">
    <property type="entry name" value="TPR_1"/>
    <property type="match status" value="1"/>
</dbReference>
<name>A0A951UG43_9NOST</name>
<dbReference type="GO" id="GO:0046813">
    <property type="term" value="P:receptor-mediated virion attachment to host cell"/>
    <property type="evidence" value="ECO:0007669"/>
    <property type="project" value="TreeGrafter"/>
</dbReference>
<dbReference type="Gene3D" id="1.25.40.10">
    <property type="entry name" value="Tetratricopeptide repeat domain"/>
    <property type="match status" value="2"/>
</dbReference>
<dbReference type="InterPro" id="IPR050498">
    <property type="entry name" value="Ycf3"/>
</dbReference>
<keyword evidence="1" id="KW-0677">Repeat</keyword>
<dbReference type="InterPro" id="IPR019734">
    <property type="entry name" value="TPR_rpt"/>
</dbReference>
<reference evidence="4" key="2">
    <citation type="journal article" date="2022" name="Microbiol. Resour. Announc.">
        <title>Metagenome Sequencing to Explore Phylogenomics of Terrestrial Cyanobacteria.</title>
        <authorList>
            <person name="Ward R.D."/>
            <person name="Stajich J.E."/>
            <person name="Johansen J.R."/>
            <person name="Huntemann M."/>
            <person name="Clum A."/>
            <person name="Foster B."/>
            <person name="Foster B."/>
            <person name="Roux S."/>
            <person name="Palaniappan K."/>
            <person name="Varghese N."/>
            <person name="Mukherjee S."/>
            <person name="Reddy T.B.K."/>
            <person name="Daum C."/>
            <person name="Copeland A."/>
            <person name="Chen I.A."/>
            <person name="Ivanova N.N."/>
            <person name="Kyrpides N.C."/>
            <person name="Shapiro N."/>
            <person name="Eloe-Fadrosh E.A."/>
            <person name="Pietrasiak N."/>
        </authorList>
    </citation>
    <scope>NUCLEOTIDE SEQUENCE</scope>
    <source>
        <strain evidence="4">JT2-VF2</strain>
    </source>
</reference>
<keyword evidence="2 3" id="KW-0802">TPR repeat</keyword>
<gene>
    <name evidence="4" type="ORF">KME32_11875</name>
</gene>
<dbReference type="SMART" id="SM00028">
    <property type="entry name" value="TPR"/>
    <property type="match status" value="3"/>
</dbReference>
<dbReference type="InterPro" id="IPR011990">
    <property type="entry name" value="TPR-like_helical_dom_sf"/>
</dbReference>
<sequence>MKFAFSKYSLLAYGSSILLLGFLLSLVAQIPASNASTECQTPMPQRLNTIDDFISMGHFQEDCQKDSLAAVSSFTQAIRLNSKAEKPYYNRANAYYALGNYQAAVADYTEVIRQNTGKFGYSSAAYWNRARAYQQLGEKQKAISDLTQLIGGSSLNADEYLLRGNLYKDLGNKESATADYKAAEKLLQQYLNGNFGTGMMDARYQEMLEKVRNELSQLTS</sequence>
<dbReference type="AlphaFoldDB" id="A0A951UG43"/>
<dbReference type="GO" id="GO:0009279">
    <property type="term" value="C:cell outer membrane"/>
    <property type="evidence" value="ECO:0007669"/>
    <property type="project" value="TreeGrafter"/>
</dbReference>
<dbReference type="PANTHER" id="PTHR44858:SF1">
    <property type="entry name" value="UDP-N-ACETYLGLUCOSAMINE--PEPTIDE N-ACETYLGLUCOSAMINYLTRANSFERASE SPINDLY-RELATED"/>
    <property type="match status" value="1"/>
</dbReference>
<evidence type="ECO:0000256" key="1">
    <source>
        <dbReference type="ARBA" id="ARBA00022737"/>
    </source>
</evidence>
<dbReference type="EMBL" id="JAHHHN010000006">
    <property type="protein sequence ID" value="MBW4561828.1"/>
    <property type="molecule type" value="Genomic_DNA"/>
</dbReference>
<comment type="caution">
    <text evidence="4">The sequence shown here is derived from an EMBL/GenBank/DDBJ whole genome shotgun (WGS) entry which is preliminary data.</text>
</comment>
<dbReference type="PANTHER" id="PTHR44858">
    <property type="entry name" value="TETRATRICOPEPTIDE REPEAT PROTEIN 6"/>
    <property type="match status" value="1"/>
</dbReference>
<reference evidence="4" key="1">
    <citation type="submission" date="2021-05" db="EMBL/GenBank/DDBJ databases">
        <authorList>
            <person name="Pietrasiak N."/>
            <person name="Ward R."/>
            <person name="Stajich J.E."/>
            <person name="Kurbessoian T."/>
        </authorList>
    </citation>
    <scope>NUCLEOTIDE SEQUENCE</scope>
    <source>
        <strain evidence="4">JT2-VF2</strain>
    </source>
</reference>
<evidence type="ECO:0000256" key="3">
    <source>
        <dbReference type="PROSITE-ProRule" id="PRU00339"/>
    </source>
</evidence>
<protein>
    <submittedName>
        <fullName evidence="4">Tetratricopeptide repeat protein</fullName>
    </submittedName>
</protein>
<organism evidence="4 5">
    <name type="scientific">Mojavia pulchra JT2-VF2</name>
    <dbReference type="NCBI Taxonomy" id="287848"/>
    <lineage>
        <taxon>Bacteria</taxon>
        <taxon>Bacillati</taxon>
        <taxon>Cyanobacteriota</taxon>
        <taxon>Cyanophyceae</taxon>
        <taxon>Nostocales</taxon>
        <taxon>Nostocaceae</taxon>
    </lineage>
</organism>
<dbReference type="SUPFAM" id="SSF48452">
    <property type="entry name" value="TPR-like"/>
    <property type="match status" value="1"/>
</dbReference>
<dbReference type="Pfam" id="PF13181">
    <property type="entry name" value="TPR_8"/>
    <property type="match status" value="2"/>
</dbReference>
<accession>A0A951UG43</accession>
<evidence type="ECO:0000313" key="4">
    <source>
        <dbReference type="EMBL" id="MBW4561828.1"/>
    </source>
</evidence>
<evidence type="ECO:0000313" key="5">
    <source>
        <dbReference type="Proteomes" id="UP000715781"/>
    </source>
</evidence>
<dbReference type="Proteomes" id="UP000715781">
    <property type="component" value="Unassembled WGS sequence"/>
</dbReference>
<dbReference type="PROSITE" id="PS50005">
    <property type="entry name" value="TPR"/>
    <property type="match status" value="1"/>
</dbReference>